<gene>
    <name evidence="3" type="ORF">BGX16_0248</name>
</gene>
<name>A0A2M9A3N9_9BACT</name>
<dbReference type="InterPro" id="IPR001387">
    <property type="entry name" value="Cro/C1-type_HTH"/>
</dbReference>
<feature type="domain" description="HTH cro/C1-type" evidence="2">
    <location>
        <begin position="18"/>
        <end position="50"/>
    </location>
</feature>
<keyword evidence="1" id="KW-1133">Transmembrane helix</keyword>
<dbReference type="GO" id="GO:0003677">
    <property type="term" value="F:DNA binding"/>
    <property type="evidence" value="ECO:0007669"/>
    <property type="project" value="InterPro"/>
</dbReference>
<reference evidence="3 4" key="1">
    <citation type="submission" date="2017-11" db="EMBL/GenBank/DDBJ databases">
        <title>Animal gut microbial communities from fecal samples from Wisconsin, USA.</title>
        <authorList>
            <person name="Neumann A."/>
        </authorList>
    </citation>
    <scope>NUCLEOTIDE SEQUENCE [LARGE SCALE GENOMIC DNA]</scope>
    <source>
        <strain evidence="3 4">UWS3</strain>
    </source>
</reference>
<dbReference type="RefSeq" id="WP_100424430.1">
    <property type="nucleotide sequence ID" value="NZ_PGEX01000001.1"/>
</dbReference>
<keyword evidence="4" id="KW-1185">Reference proteome</keyword>
<evidence type="ECO:0000259" key="2">
    <source>
        <dbReference type="PROSITE" id="PS50943"/>
    </source>
</evidence>
<dbReference type="SMART" id="SM00530">
    <property type="entry name" value="HTH_XRE"/>
    <property type="match status" value="1"/>
</dbReference>
<dbReference type="Gene3D" id="1.10.260.40">
    <property type="entry name" value="lambda repressor-like DNA-binding domains"/>
    <property type="match status" value="1"/>
</dbReference>
<dbReference type="AlphaFoldDB" id="A0A2M9A3N9"/>
<dbReference type="PANTHER" id="PTHR34475">
    <property type="match status" value="1"/>
</dbReference>
<dbReference type="EMBL" id="PGEX01000001">
    <property type="protein sequence ID" value="PJJ40330.1"/>
    <property type="molecule type" value="Genomic_DNA"/>
</dbReference>
<proteinExistence type="predicted"/>
<dbReference type="Proteomes" id="UP000231134">
    <property type="component" value="Unassembled WGS sequence"/>
</dbReference>
<protein>
    <submittedName>
        <fullName evidence="3">Cytoskeletal protein RodZ</fullName>
    </submittedName>
</protein>
<comment type="caution">
    <text evidence="3">The sequence shown here is derived from an EMBL/GenBank/DDBJ whole genome shotgun (WGS) entry which is preliminary data.</text>
</comment>
<feature type="transmembrane region" description="Helical" evidence="1">
    <location>
        <begin position="121"/>
        <end position="140"/>
    </location>
</feature>
<keyword evidence="1" id="KW-0812">Transmembrane</keyword>
<dbReference type="PROSITE" id="PS50943">
    <property type="entry name" value="HTH_CROC1"/>
    <property type="match status" value="1"/>
</dbReference>
<keyword evidence="1" id="KW-0472">Membrane</keyword>
<evidence type="ECO:0000313" key="3">
    <source>
        <dbReference type="EMBL" id="PJJ40330.1"/>
    </source>
</evidence>
<dbReference type="InterPro" id="IPR010982">
    <property type="entry name" value="Lambda_DNA-bd_dom_sf"/>
</dbReference>
<sequence>MSDFAEEKASNEKLGEYLKRVRESKGISLEEFSQKTRVSLEHLQEIEAGEWNKFPVEAYVRGYLNSIAVALGLDMPKVLECYSKEVGSSYSEEFIAPKTITSESEGFAGTKLNANKNSFKAVLIVIIILATAFFAGVKFLNKMSLAPESPTPAPVQKAAIVEDDTTSFETTVPDGAENVPPESLNVEQDSSAMQAALDSAKKISAKGSSVTTFLSSDSRATEKKDSVPEAKGKLHVTISGRDSSTSWVGIYRSLNDNKVLREGNLTTKYSKITYAYNDTLCLVIGNPDAVSKVVANGKEIPVPIRKGYASRFCLSTNGKITRR</sequence>
<dbReference type="OrthoDB" id="9808858at2"/>
<evidence type="ECO:0000313" key="4">
    <source>
        <dbReference type="Proteomes" id="UP000231134"/>
    </source>
</evidence>
<evidence type="ECO:0000256" key="1">
    <source>
        <dbReference type="SAM" id="Phobius"/>
    </source>
</evidence>
<organism evidence="3 4">
    <name type="scientific">Hallerella succinigenes</name>
    <dbReference type="NCBI Taxonomy" id="1896222"/>
    <lineage>
        <taxon>Bacteria</taxon>
        <taxon>Pseudomonadati</taxon>
        <taxon>Fibrobacterota</taxon>
        <taxon>Fibrobacteria</taxon>
        <taxon>Fibrobacterales</taxon>
        <taxon>Fibrobacteraceae</taxon>
        <taxon>Hallerella</taxon>
    </lineage>
</organism>
<dbReference type="Pfam" id="PF13413">
    <property type="entry name" value="HTH_25"/>
    <property type="match status" value="1"/>
</dbReference>
<accession>A0A2M9A3N9</accession>
<dbReference type="CDD" id="cd00093">
    <property type="entry name" value="HTH_XRE"/>
    <property type="match status" value="1"/>
</dbReference>
<dbReference type="SUPFAM" id="SSF47413">
    <property type="entry name" value="lambda repressor-like DNA-binding domains"/>
    <property type="match status" value="1"/>
</dbReference>
<dbReference type="InterPro" id="IPR050400">
    <property type="entry name" value="Bact_Cytoskel_RodZ"/>
</dbReference>
<dbReference type="PANTHER" id="PTHR34475:SF1">
    <property type="entry name" value="CYTOSKELETON PROTEIN RODZ"/>
    <property type="match status" value="1"/>
</dbReference>